<protein>
    <submittedName>
        <fullName evidence="2">Uncharacterized protein</fullName>
    </submittedName>
</protein>
<keyword evidence="1" id="KW-0812">Transmembrane</keyword>
<dbReference type="Proteomes" id="UP000029641">
    <property type="component" value="Unassembled WGS sequence"/>
</dbReference>
<feature type="transmembrane region" description="Helical" evidence="1">
    <location>
        <begin position="45"/>
        <end position="67"/>
    </location>
</feature>
<evidence type="ECO:0000313" key="3">
    <source>
        <dbReference type="Proteomes" id="UP000029641"/>
    </source>
</evidence>
<comment type="caution">
    <text evidence="2">The sequence shown here is derived from an EMBL/GenBank/DDBJ whole genome shotgun (WGS) entry which is preliminary data.</text>
</comment>
<accession>A0A090W0R1</accession>
<proteinExistence type="predicted"/>
<sequence>MSSASFSEFNLDNNSSLLTVTTDSFSTGLLSIFDAASSLSFSESLVFLGILANSAFLASASAFRLAAISALRSAILALSSSVKLLGFLFRLLELNTDCSSSSSP</sequence>
<reference evidence="2 3" key="1">
    <citation type="journal article" date="2014" name="Genome Announc.">
        <title>Draft Genome Sequence of Marine Flavobacterium Jejuia pallidilutea Strain 11shimoA1 and Pigmentation Mutants.</title>
        <authorList>
            <person name="Takatani N."/>
            <person name="Nakanishi M."/>
            <person name="Meirelles P."/>
            <person name="Mino S."/>
            <person name="Suda W."/>
            <person name="Oshima K."/>
            <person name="Hattori M."/>
            <person name="Ohkuma M."/>
            <person name="Hosokawa M."/>
            <person name="Miyashita K."/>
            <person name="Thompson F.L."/>
            <person name="Niwa A."/>
            <person name="Sawabe T."/>
            <person name="Sawabe T."/>
        </authorList>
    </citation>
    <scope>NUCLEOTIDE SEQUENCE [LARGE SCALE GENOMIC DNA]</scope>
    <source>
        <strain evidence="2 3">JCM 19301</strain>
    </source>
</reference>
<keyword evidence="1" id="KW-0472">Membrane</keyword>
<organism evidence="2 3">
    <name type="scientific">Jejuia pallidilutea</name>
    <dbReference type="NCBI Taxonomy" id="504487"/>
    <lineage>
        <taxon>Bacteria</taxon>
        <taxon>Pseudomonadati</taxon>
        <taxon>Bacteroidota</taxon>
        <taxon>Flavobacteriia</taxon>
        <taxon>Flavobacteriales</taxon>
        <taxon>Flavobacteriaceae</taxon>
        <taxon>Jejuia</taxon>
    </lineage>
</organism>
<keyword evidence="1" id="KW-1133">Transmembrane helix</keyword>
<dbReference type="EMBL" id="BBNR01000034">
    <property type="protein sequence ID" value="GAL69054.1"/>
    <property type="molecule type" value="Genomic_DNA"/>
</dbReference>
<name>A0A090W0R1_9FLAO</name>
<gene>
    <name evidence="2" type="ORF">JCM19301_1676</name>
</gene>
<dbReference type="AlphaFoldDB" id="A0A090W0R1"/>
<evidence type="ECO:0000256" key="1">
    <source>
        <dbReference type="SAM" id="Phobius"/>
    </source>
</evidence>
<evidence type="ECO:0000313" key="2">
    <source>
        <dbReference type="EMBL" id="GAL69054.1"/>
    </source>
</evidence>